<keyword evidence="2 4" id="KW-0472">Membrane</keyword>
<dbReference type="PANTHER" id="PTHR22550">
    <property type="entry name" value="SPORE GERMINATION PROTEIN"/>
    <property type="match status" value="1"/>
</dbReference>
<accession>W7YH69</accession>
<keyword evidence="6" id="KW-1185">Reference proteome</keyword>
<dbReference type="Proteomes" id="UP000019364">
    <property type="component" value="Unassembled WGS sequence"/>
</dbReference>
<dbReference type="eggNOG" id="COG0697">
    <property type="taxonomic scope" value="Bacteria"/>
</dbReference>
<evidence type="ECO:0000256" key="2">
    <source>
        <dbReference type="ARBA" id="ARBA00023136"/>
    </source>
</evidence>
<feature type="transmembrane region" description="Helical" evidence="4">
    <location>
        <begin position="408"/>
        <end position="428"/>
    </location>
</feature>
<dbReference type="STRING" id="1236976.JCM16418_1830"/>
<reference evidence="5 6" key="1">
    <citation type="journal article" date="2014" name="Genome Announc.">
        <title>Draft Genome Sequence of Paenibacillus pini JCM 16418T, Isolated from the Rhizosphere of Pine Tree.</title>
        <authorList>
            <person name="Yuki M."/>
            <person name="Oshima K."/>
            <person name="Suda W."/>
            <person name="Oshida Y."/>
            <person name="Kitamura K."/>
            <person name="Iida Y."/>
            <person name="Hattori M."/>
            <person name="Ohkuma M."/>
        </authorList>
    </citation>
    <scope>NUCLEOTIDE SEQUENCE [LARGE SCALE GENOMIC DNA]</scope>
    <source>
        <strain evidence="5 6">JCM 16418</strain>
    </source>
</reference>
<keyword evidence="4" id="KW-0812">Transmembrane</keyword>
<gene>
    <name evidence="5" type="ORF">JCM16418_1830</name>
</gene>
<evidence type="ECO:0000313" key="5">
    <source>
        <dbReference type="EMBL" id="GAF07802.1"/>
    </source>
</evidence>
<name>W7YH69_9BACL</name>
<comment type="caution">
    <text evidence="5">The sequence shown here is derived from an EMBL/GenBank/DDBJ whole genome shotgun (WGS) entry which is preliminary data.</text>
</comment>
<dbReference type="PIRSF" id="PIRSF005690">
    <property type="entry name" value="GerBA"/>
    <property type="match status" value="1"/>
</dbReference>
<evidence type="ECO:0000256" key="4">
    <source>
        <dbReference type="SAM" id="Phobius"/>
    </source>
</evidence>
<dbReference type="GO" id="GO:0016020">
    <property type="term" value="C:membrane"/>
    <property type="evidence" value="ECO:0007669"/>
    <property type="project" value="InterPro"/>
</dbReference>
<keyword evidence="4" id="KW-1133">Transmembrane helix</keyword>
<dbReference type="GO" id="GO:0009847">
    <property type="term" value="P:spore germination"/>
    <property type="evidence" value="ECO:0007669"/>
    <property type="project" value="InterPro"/>
</dbReference>
<evidence type="ECO:0000256" key="1">
    <source>
        <dbReference type="ARBA" id="ARBA00005278"/>
    </source>
</evidence>
<organism evidence="5 6">
    <name type="scientific">Paenibacillus pini JCM 16418</name>
    <dbReference type="NCBI Taxonomy" id="1236976"/>
    <lineage>
        <taxon>Bacteria</taxon>
        <taxon>Bacillati</taxon>
        <taxon>Bacillota</taxon>
        <taxon>Bacilli</taxon>
        <taxon>Bacillales</taxon>
        <taxon>Paenibacillaceae</taxon>
        <taxon>Paenibacillus</taxon>
    </lineage>
</organism>
<evidence type="ECO:0000256" key="3">
    <source>
        <dbReference type="SAM" id="MobiDB-lite"/>
    </source>
</evidence>
<feature type="region of interest" description="Disordered" evidence="3">
    <location>
        <begin position="1"/>
        <end position="22"/>
    </location>
</feature>
<dbReference type="InterPro" id="IPR004995">
    <property type="entry name" value="Spore_Ger"/>
</dbReference>
<dbReference type="Pfam" id="PF03323">
    <property type="entry name" value="GerA"/>
    <property type="match status" value="1"/>
</dbReference>
<dbReference type="InterPro" id="IPR050768">
    <property type="entry name" value="UPF0353/GerABKA_families"/>
</dbReference>
<evidence type="ECO:0000313" key="6">
    <source>
        <dbReference type="Proteomes" id="UP000019364"/>
    </source>
</evidence>
<feature type="transmembrane region" description="Helical" evidence="4">
    <location>
        <begin position="318"/>
        <end position="340"/>
    </location>
</feature>
<dbReference type="AlphaFoldDB" id="W7YH69"/>
<sequence length="535" mass="59822">MTGTSNSQKRSKKMQQKDQPYFGSFENEQMDCDIKKNLKKLKEDLGNSNDLVTREIVSGTPNLTVAFVYIDGLTDTTSVSEFTIQTVMDEIGKIPSKEELHGEYILNVLKEKSFTIGELNVLTDWKMVYQHLISGDTIVFIDGCAEGIAAGTKGGERRSVSEPTAQTVIRGPREGFTESIRTNTALLRRKIKSPYLWLEETQIGRVTQTDVGIMYIHGIVEEEIVQEVRERLGSIDIDGILESGYIEELIETTHVTLFPTIYNSERPDVIAANLLEGRVAILVDGTPFVLLVPTTFNMFFQSAEDYYQRFDVGSLIRVLRYISFVIGLLLPSFYVAIINFHQEMIPTSWLLKLAVQREGVPFPAVVETFIMELIFEVLREAGVRMPRTVGSTISIVGGLVLGEAAVEAGIVSAAAVIVVSLTAIASFVSPTYNMGIAARMLRFILLIFASILGMYGISIFLLLLVLHLCSLKSIKVPYMAPYAPLVTSDMKDSFFRFPFSKMKKRPKLINQKNPVRFRSDGQPENYSAKQTKEKP</sequence>
<dbReference type="EMBL" id="BAVZ01000004">
    <property type="protein sequence ID" value="GAF07802.1"/>
    <property type="molecule type" value="Genomic_DNA"/>
</dbReference>
<comment type="similarity">
    <text evidence="1">Belongs to the GerABKA family.</text>
</comment>
<dbReference type="PANTHER" id="PTHR22550:SF5">
    <property type="entry name" value="LEUCINE ZIPPER PROTEIN 4"/>
    <property type="match status" value="1"/>
</dbReference>
<feature type="region of interest" description="Disordered" evidence="3">
    <location>
        <begin position="507"/>
        <end position="535"/>
    </location>
</feature>
<protein>
    <submittedName>
        <fullName evidence="5">Spore germination protein GerKA</fullName>
    </submittedName>
</protein>
<proteinExistence type="inferred from homology"/>
<feature type="transmembrane region" description="Helical" evidence="4">
    <location>
        <begin position="440"/>
        <end position="466"/>
    </location>
</feature>